<dbReference type="InterPro" id="IPR025069">
    <property type="entry name" value="Cpsf2_C"/>
</dbReference>
<dbReference type="Proteomes" id="UP001447188">
    <property type="component" value="Unassembled WGS sequence"/>
</dbReference>
<dbReference type="PANTHER" id="PTHR45922">
    <property type="entry name" value="CLEAVAGE AND POLYADENYLATION SPECIFICITY FACTOR SUBUNIT 2"/>
    <property type="match status" value="1"/>
</dbReference>
<evidence type="ECO:0000259" key="6">
    <source>
        <dbReference type="SMART" id="SM01027"/>
    </source>
</evidence>
<feature type="compositionally biased region" description="Acidic residues" evidence="5">
    <location>
        <begin position="701"/>
        <end position="724"/>
    </location>
</feature>
<evidence type="ECO:0000256" key="1">
    <source>
        <dbReference type="ARBA" id="ARBA00004123"/>
    </source>
</evidence>
<evidence type="ECO:0000256" key="2">
    <source>
        <dbReference type="ARBA" id="ARBA00022664"/>
    </source>
</evidence>
<dbReference type="InterPro" id="IPR022712">
    <property type="entry name" value="Beta_Casp"/>
</dbReference>
<comment type="similarity">
    <text evidence="4">Belongs to the metallo-beta-lactamase superfamily. RNA-metabolizing metallo-beta-lactamase-like family. CPSF2/YSH1 subfamily.</text>
</comment>
<evidence type="ECO:0000313" key="7">
    <source>
        <dbReference type="EMBL" id="KAL0635073.1"/>
    </source>
</evidence>
<keyword evidence="8" id="KW-1185">Reference proteome</keyword>
<dbReference type="InterPro" id="IPR035639">
    <property type="entry name" value="CPSF2_MBL"/>
</dbReference>
<dbReference type="Pfam" id="PF07521">
    <property type="entry name" value="RMMBL"/>
    <property type="match status" value="1"/>
</dbReference>
<keyword evidence="4" id="KW-0694">RNA-binding</keyword>
<reference evidence="7 8" key="1">
    <citation type="submission" date="2024-02" db="EMBL/GenBank/DDBJ databases">
        <title>Discinaceae phylogenomics.</title>
        <authorList>
            <person name="Dirks A.C."/>
            <person name="James T.Y."/>
        </authorList>
    </citation>
    <scope>NUCLEOTIDE SEQUENCE [LARGE SCALE GENOMIC DNA]</scope>
    <source>
        <strain evidence="7 8">ACD0624</strain>
    </source>
</reference>
<dbReference type="PANTHER" id="PTHR45922:SF1">
    <property type="entry name" value="CLEAVAGE AND POLYADENYLATION SPECIFICITY FACTOR SUBUNIT 2"/>
    <property type="match status" value="1"/>
</dbReference>
<evidence type="ECO:0000256" key="3">
    <source>
        <dbReference type="ARBA" id="ARBA00023242"/>
    </source>
</evidence>
<dbReference type="EMBL" id="JBBBZM010000078">
    <property type="protein sequence ID" value="KAL0635073.1"/>
    <property type="molecule type" value="Genomic_DNA"/>
</dbReference>
<dbReference type="SMART" id="SM01027">
    <property type="entry name" value="Beta-Casp"/>
    <property type="match status" value="1"/>
</dbReference>
<keyword evidence="2 4" id="KW-0507">mRNA processing</keyword>
<dbReference type="InterPro" id="IPR027075">
    <property type="entry name" value="CPSF2"/>
</dbReference>
<keyword evidence="3 4" id="KW-0539">Nucleus</keyword>
<feature type="compositionally biased region" description="Acidic residues" evidence="5">
    <location>
        <begin position="534"/>
        <end position="549"/>
    </location>
</feature>
<dbReference type="InterPro" id="IPR001279">
    <property type="entry name" value="Metallo-B-lactamas"/>
</dbReference>
<accession>A0ABR3GGU2</accession>
<feature type="domain" description="Beta-Casp" evidence="6">
    <location>
        <begin position="297"/>
        <end position="451"/>
    </location>
</feature>
<gene>
    <name evidence="7" type="ORF">Q9L58_006002</name>
</gene>
<evidence type="ECO:0000313" key="8">
    <source>
        <dbReference type="Proteomes" id="UP001447188"/>
    </source>
</evidence>
<evidence type="ECO:0000256" key="5">
    <source>
        <dbReference type="SAM" id="MobiDB-lite"/>
    </source>
</evidence>
<feature type="region of interest" description="Disordered" evidence="5">
    <location>
        <begin position="525"/>
        <end position="560"/>
    </location>
</feature>
<dbReference type="Gene3D" id="3.60.15.10">
    <property type="entry name" value="Ribonuclease Z/Hydroxyacylglutathione hydrolase-like"/>
    <property type="match status" value="1"/>
</dbReference>
<sequence length="1000" mass="107607">MFHFTPLLGAQSDSSACQSLLELDNGIKILVDVGWDETFDVGMLVELERYTPSIDLILLTHPTLSHMGAYAHACKHIPAFSSIPVYSTFPVSNLGRLLLQDLYLSTPLASTGLLDSSTALPPKAEDSTTAAILPPVSSVELPEGALRLPPTSAEIDSYCTRIITLKYSQPTPLHSAAARVSGKLGSITITAYSAGHTLGGTIWKIQQAQESIVYAVDWNHSRENCLRAAAFLSGGGRVPVETLGRPTALVCSAKNSEVVNIAGGRKKRDEMLLESIKKTALERGGTVLIPTDSVGRVLELVYLLEHAWRKDPELSSRAKGKGVSLYLAGRRVKRLGQVVGSMLEWMDEGVVREFEAIAGGEKRGGRGGNDGGGGGKGNDGNKAGPFDFTHLNLVSTQGHLSRVLNDGSERGKVIIASDSSLGWGFSREVLIKLASHEKNLVILTERGDGKVGWAGSLWDEWKEGAGYGPEEKLPVPGQEIPMKGKRTQLDVYHRTPLEGEELKSYNRHLAAAAALTSQHASLTSASGLPALGDSPDDDDASSSSDDDSDSERQGKALTTANSKKISAATIMLGGANPSGYAGGKLEIGVNILLRGNNMYDYDVRGAKGRNRMFPFVMRRRRVDEYGEVIRTEEYMRAEEKAEEDLVDETDAAEERVIGKKRKWDEGEKAGTAAARRLSRGAADAGKKRRIGKGKKGKADADDGYEPDDGEAEEGDEVDDDDGEDEEAMLAVPSKVTFTSIEVEMQFRVAFIDFAGLHDSRSLRMLLPLIKPRKLILIAGRESETKSLANDCRQLLSGRGIVGRGDSTTGTDVYMPQIGIKVNASVDTNAWTVKLSENLVRGLKWQNVRGLGVVHVVGRVMRAEDSKAVSVNAEERGMKKLKTEAHSDVEGGEQKKQNLVLDILPPALAAATRSVAQPIHVGDIRLADLRRVLLDDGLTAEFRGEGTLLIDGVVAVRKGGVGNVIIEDGGGGMLRRGKGGRGRFVEVRRRVYDGLAVVAGG</sequence>
<comment type="caution">
    <text evidence="7">The sequence shown here is derived from an EMBL/GenBank/DDBJ whole genome shotgun (WGS) entry which is preliminary data.</text>
</comment>
<dbReference type="Pfam" id="PF10996">
    <property type="entry name" value="Beta-Casp"/>
    <property type="match status" value="1"/>
</dbReference>
<feature type="region of interest" description="Disordered" evidence="5">
    <location>
        <begin position="668"/>
        <end position="724"/>
    </location>
</feature>
<dbReference type="Pfam" id="PF16661">
    <property type="entry name" value="Lactamase_B_6"/>
    <property type="match status" value="1"/>
</dbReference>
<feature type="region of interest" description="Disordered" evidence="5">
    <location>
        <begin position="361"/>
        <end position="382"/>
    </location>
</feature>
<proteinExistence type="inferred from homology"/>
<dbReference type="InterPro" id="IPR036866">
    <property type="entry name" value="RibonucZ/Hydroxyglut_hydro"/>
</dbReference>
<dbReference type="Pfam" id="PF13299">
    <property type="entry name" value="CPSF100_C"/>
    <property type="match status" value="1"/>
</dbReference>
<dbReference type="CDD" id="cd16293">
    <property type="entry name" value="CPSF2-like_MBL-fold"/>
    <property type="match status" value="1"/>
</dbReference>
<feature type="compositionally biased region" description="Gly residues" evidence="5">
    <location>
        <begin position="366"/>
        <end position="378"/>
    </location>
</feature>
<feature type="compositionally biased region" description="Basic residues" evidence="5">
    <location>
        <begin position="686"/>
        <end position="695"/>
    </location>
</feature>
<evidence type="ECO:0000256" key="4">
    <source>
        <dbReference type="RuleBase" id="RU365006"/>
    </source>
</evidence>
<dbReference type="InterPro" id="IPR011108">
    <property type="entry name" value="RMMBL"/>
</dbReference>
<comment type="subcellular location">
    <subcellularLocation>
        <location evidence="1 4">Nucleus</location>
    </subcellularLocation>
</comment>
<organism evidence="7 8">
    <name type="scientific">Discina gigas</name>
    <dbReference type="NCBI Taxonomy" id="1032678"/>
    <lineage>
        <taxon>Eukaryota</taxon>
        <taxon>Fungi</taxon>
        <taxon>Dikarya</taxon>
        <taxon>Ascomycota</taxon>
        <taxon>Pezizomycotina</taxon>
        <taxon>Pezizomycetes</taxon>
        <taxon>Pezizales</taxon>
        <taxon>Discinaceae</taxon>
        <taxon>Discina</taxon>
    </lineage>
</organism>
<dbReference type="SUPFAM" id="SSF56281">
    <property type="entry name" value="Metallo-hydrolase/oxidoreductase"/>
    <property type="match status" value="1"/>
</dbReference>
<protein>
    <recommendedName>
        <fullName evidence="4">Cleavage and polyadenylation specificity factor subunit 2</fullName>
    </recommendedName>
    <alternativeName>
        <fullName evidence="4">Cleavage and polyadenylation specificity factor 100 kDa subunit</fullName>
    </alternativeName>
</protein>
<name>A0ABR3GGU2_9PEZI</name>